<reference evidence="5" key="1">
    <citation type="submission" date="2019-10" db="EMBL/GenBank/DDBJ databases">
        <title>The sequence and de novo assembly of the wild yak genome.</title>
        <authorList>
            <person name="Liu Y."/>
        </authorList>
    </citation>
    <scope>NUCLEOTIDE SEQUENCE [LARGE SCALE GENOMIC DNA]</scope>
    <source>
        <strain evidence="5">WY2019</strain>
    </source>
</reference>
<evidence type="ECO:0000256" key="4">
    <source>
        <dbReference type="ARBA" id="ARBA00020678"/>
    </source>
</evidence>
<dbReference type="GO" id="GO:0005576">
    <property type="term" value="C:extracellular region"/>
    <property type="evidence" value="ECO:0007669"/>
    <property type="project" value="InterPro"/>
</dbReference>
<proteinExistence type="inferred from homology"/>
<dbReference type="PANTHER" id="PTHR10697:SF1">
    <property type="entry name" value="MAMMALIAN EPENDYMIN-RELATED PROTEIN 1"/>
    <property type="match status" value="1"/>
</dbReference>
<protein>
    <recommendedName>
        <fullName evidence="4">Mammalian ependymin-related protein 1</fullName>
    </recommendedName>
</protein>
<gene>
    <name evidence="5" type="ORF">E5288_WYG014405</name>
</gene>
<name>A0A6B0RB01_9CETA</name>
<keyword evidence="6" id="KW-1185">Reference proteome</keyword>
<dbReference type="PANTHER" id="PTHR10697">
    <property type="entry name" value="MAMMALIAN EPENDYMIN-RELATED PROTEIN 1"/>
    <property type="match status" value="1"/>
</dbReference>
<dbReference type="AlphaFoldDB" id="A0A6B0RB01"/>
<dbReference type="InterPro" id="IPR001299">
    <property type="entry name" value="Ependymin"/>
</dbReference>
<evidence type="ECO:0000256" key="1">
    <source>
        <dbReference type="ARBA" id="ARBA00002024"/>
    </source>
</evidence>
<dbReference type="Pfam" id="PF00811">
    <property type="entry name" value="Ependymin"/>
    <property type="match status" value="1"/>
</dbReference>
<evidence type="ECO:0000256" key="2">
    <source>
        <dbReference type="ARBA" id="ARBA00004227"/>
    </source>
</evidence>
<comment type="caution">
    <text evidence="5">The sequence shown here is derived from an EMBL/GenBank/DDBJ whole genome shotgun (WGS) entry which is preliminary data.</text>
</comment>
<organism evidence="5 6">
    <name type="scientific">Bos mutus</name>
    <name type="common">wild yak</name>
    <dbReference type="NCBI Taxonomy" id="72004"/>
    <lineage>
        <taxon>Eukaryota</taxon>
        <taxon>Metazoa</taxon>
        <taxon>Chordata</taxon>
        <taxon>Craniata</taxon>
        <taxon>Vertebrata</taxon>
        <taxon>Euteleostomi</taxon>
        <taxon>Mammalia</taxon>
        <taxon>Eutheria</taxon>
        <taxon>Laurasiatheria</taxon>
        <taxon>Artiodactyla</taxon>
        <taxon>Ruminantia</taxon>
        <taxon>Pecora</taxon>
        <taxon>Bovidae</taxon>
        <taxon>Bovinae</taxon>
        <taxon>Bos</taxon>
    </lineage>
</organism>
<dbReference type="GO" id="GO:0007160">
    <property type="term" value="P:cell-matrix adhesion"/>
    <property type="evidence" value="ECO:0007669"/>
    <property type="project" value="InterPro"/>
</dbReference>
<dbReference type="GO" id="GO:0005509">
    <property type="term" value="F:calcium ion binding"/>
    <property type="evidence" value="ECO:0007669"/>
    <property type="project" value="InterPro"/>
</dbReference>
<dbReference type="EMBL" id="VBQZ03000025">
    <property type="protein sequence ID" value="MXQ85316.1"/>
    <property type="molecule type" value="Genomic_DNA"/>
</dbReference>
<comment type="subcellular location">
    <subcellularLocation>
        <location evidence="2">Lysosome lumen</location>
    </subcellularLocation>
</comment>
<comment type="similarity">
    <text evidence="3">Belongs to the ependymin family.</text>
</comment>
<accession>A0A6B0RB01</accession>
<evidence type="ECO:0000313" key="6">
    <source>
        <dbReference type="Proteomes" id="UP000322234"/>
    </source>
</evidence>
<evidence type="ECO:0000256" key="3">
    <source>
        <dbReference type="ARBA" id="ARBA00010771"/>
    </source>
</evidence>
<sequence>MEINDAPQQWEGRQVLYRQSTGRYSRALLSYDGLNQRVRVLDERKALIPCKRLFEYILLYKDGVMFQIEQATKQCSKITLTEPWDPLDIPQNSTFEDQYSIGGPQEQITVQEWSDRKSARSYETWIGIYTVKDCYPVQETVTKNYSVILSTRFFDIQLGIKDPSVFTPPSTCQTAQPERMSEECSCVIQVPKNQAGRDGCPVRVGEAGIRVALRNTRRRLHADGQKSKPDPLWCLWPLVWVSQVSQLGSSKSSPRVLKGNLILEARCASVDRTDHPHRGQSGLSPTCPLPGLAHGCNCFQKCQHLEEVLTVLELFSRKAIPELLKGGHFYQTSVYVCKFKASIIYSHTARSKGTGLLHNLSSTANTDIHYIRYPISSYCFILSLSLRLRLIWRFEMKNKHEENVEDVFEDYDMITTRNDTEKLSIRFRSYSIIDMQSTLKQPEKREIHK</sequence>
<evidence type="ECO:0000313" key="5">
    <source>
        <dbReference type="EMBL" id="MXQ85316.1"/>
    </source>
</evidence>
<comment type="function">
    <text evidence="1">Binds anionic lipids and gangliosides at acidic pH.</text>
</comment>
<dbReference type="PRINTS" id="PR00317">
    <property type="entry name" value="EPENDYMIN"/>
</dbReference>
<dbReference type="Proteomes" id="UP000322234">
    <property type="component" value="Unassembled WGS sequence"/>
</dbReference>
<dbReference type="GO" id="GO:0043202">
    <property type="term" value="C:lysosomal lumen"/>
    <property type="evidence" value="ECO:0007669"/>
    <property type="project" value="UniProtKB-SubCell"/>
</dbReference>